<proteinExistence type="predicted"/>
<dbReference type="PANTHER" id="PTHR34009">
    <property type="entry name" value="PROTEIN STAR"/>
    <property type="match status" value="1"/>
</dbReference>
<dbReference type="GO" id="GO:0005737">
    <property type="term" value="C:cytoplasm"/>
    <property type="evidence" value="ECO:0007669"/>
    <property type="project" value="GOC"/>
</dbReference>
<feature type="domain" description="Methyltransferase FkbM" evidence="1">
    <location>
        <begin position="90"/>
        <end position="239"/>
    </location>
</feature>
<keyword evidence="2" id="KW-0808">Transferase</keyword>
<dbReference type="GO" id="GO:0005886">
    <property type="term" value="C:plasma membrane"/>
    <property type="evidence" value="ECO:0007669"/>
    <property type="project" value="TreeGrafter"/>
</dbReference>
<dbReference type="Gene3D" id="3.40.50.150">
    <property type="entry name" value="Vaccinia Virus protein VP39"/>
    <property type="match status" value="1"/>
</dbReference>
<evidence type="ECO:0000259" key="1">
    <source>
        <dbReference type="Pfam" id="PF05050"/>
    </source>
</evidence>
<dbReference type="InterPro" id="IPR029063">
    <property type="entry name" value="SAM-dependent_MTases_sf"/>
</dbReference>
<dbReference type="RefSeq" id="WP_235003629.1">
    <property type="nucleotide sequence ID" value="NZ_FNVD01000001.1"/>
</dbReference>
<reference evidence="2 3" key="1">
    <citation type="submission" date="2016-10" db="EMBL/GenBank/DDBJ databases">
        <authorList>
            <person name="de Groot N.N."/>
        </authorList>
    </citation>
    <scope>NUCLEOTIDE SEQUENCE [LARGE SCALE GENOMIC DNA]</scope>
    <source>
        <strain evidence="2 3">DSM 23413</strain>
    </source>
</reference>
<evidence type="ECO:0000313" key="2">
    <source>
        <dbReference type="EMBL" id="SEF39265.1"/>
    </source>
</evidence>
<dbReference type="AlphaFoldDB" id="A0A1H5RLP6"/>
<dbReference type="GO" id="GO:0032259">
    <property type="term" value="P:methylation"/>
    <property type="evidence" value="ECO:0007669"/>
    <property type="project" value="UniProtKB-KW"/>
</dbReference>
<sequence>MPGRSDRQRGGGAISHQLTNTTIIRRDRLHQLKERERGYFDLQFIKAIDRAHRNDCIDLLDRSRSQARQDLFALAQLDFLKGGYFVDFNAGDGVECSNTWLMEKDFDWTGILAEPAPKWHDALRRNRNCIIDTRSVWSESGGMQEIAETPAPASDPDTPPARPGGIRHEVETVSLNDLLQEHGAPEVIDYLSMDTGGTELEILDAVDFDRWSFRVLTVEHNYTPQREEVRALLSAHGYRRVMEEVSRFDDWYVKDS</sequence>
<dbReference type="SUPFAM" id="SSF53335">
    <property type="entry name" value="S-adenosyl-L-methionine-dependent methyltransferases"/>
    <property type="match status" value="1"/>
</dbReference>
<dbReference type="InterPro" id="IPR053202">
    <property type="entry name" value="EGF_Rcpt_Signaling_Reg"/>
</dbReference>
<dbReference type="Proteomes" id="UP000236742">
    <property type="component" value="Unassembled WGS sequence"/>
</dbReference>
<name>A0A1H5RLP6_9RHOB</name>
<dbReference type="Pfam" id="PF05050">
    <property type="entry name" value="Methyltransf_21"/>
    <property type="match status" value="1"/>
</dbReference>
<evidence type="ECO:0000313" key="3">
    <source>
        <dbReference type="Proteomes" id="UP000236742"/>
    </source>
</evidence>
<gene>
    <name evidence="2" type="ORF">SAMN05421751_10115</name>
</gene>
<dbReference type="EMBL" id="FNVD01000001">
    <property type="protein sequence ID" value="SEF39265.1"/>
    <property type="molecule type" value="Genomic_DNA"/>
</dbReference>
<keyword evidence="3" id="KW-1185">Reference proteome</keyword>
<dbReference type="InterPro" id="IPR006342">
    <property type="entry name" value="FkbM_mtfrase"/>
</dbReference>
<dbReference type="GO" id="GO:0006888">
    <property type="term" value="P:endoplasmic reticulum to Golgi vesicle-mediated transport"/>
    <property type="evidence" value="ECO:0007669"/>
    <property type="project" value="TreeGrafter"/>
</dbReference>
<keyword evidence="2" id="KW-0489">Methyltransferase</keyword>
<organism evidence="2 3">
    <name type="scientific">Jhaorihella thermophila</name>
    <dbReference type="NCBI Taxonomy" id="488547"/>
    <lineage>
        <taxon>Bacteria</taxon>
        <taxon>Pseudomonadati</taxon>
        <taxon>Pseudomonadota</taxon>
        <taxon>Alphaproteobacteria</taxon>
        <taxon>Rhodobacterales</taxon>
        <taxon>Paracoccaceae</taxon>
        <taxon>Jhaorihella</taxon>
    </lineage>
</organism>
<dbReference type="PANTHER" id="PTHR34009:SF2">
    <property type="entry name" value="PROTEIN STAR"/>
    <property type="match status" value="1"/>
</dbReference>
<protein>
    <submittedName>
        <fullName evidence="2">Methyltransferase, FkbM family</fullName>
    </submittedName>
</protein>
<dbReference type="GO" id="GO:0008168">
    <property type="term" value="F:methyltransferase activity"/>
    <property type="evidence" value="ECO:0007669"/>
    <property type="project" value="UniProtKB-KW"/>
</dbReference>
<accession>A0A1H5RLP6</accession>
<dbReference type="GO" id="GO:0016197">
    <property type="term" value="P:endosomal transport"/>
    <property type="evidence" value="ECO:0007669"/>
    <property type="project" value="TreeGrafter"/>
</dbReference>